<keyword evidence="4" id="KW-0812">Transmembrane</keyword>
<evidence type="ECO:0000256" key="2">
    <source>
        <dbReference type="ARBA" id="ARBA00005814"/>
    </source>
</evidence>
<name>A0A9D4SWM4_RHISA</name>
<keyword evidence="6" id="KW-0472">Membrane</keyword>
<dbReference type="SUPFAM" id="SSF52540">
    <property type="entry name" value="P-loop containing nucleoside triphosphate hydrolases"/>
    <property type="match status" value="1"/>
</dbReference>
<evidence type="ECO:0000256" key="3">
    <source>
        <dbReference type="ARBA" id="ARBA00022448"/>
    </source>
</evidence>
<comment type="similarity">
    <text evidence="2">Belongs to the ABC transporter superfamily. ABCG family. Eye pigment precursor importer (TC 3.A.1.204) subfamily.</text>
</comment>
<dbReference type="AlphaFoldDB" id="A0A9D4SWM4"/>
<dbReference type="PANTHER" id="PTHR48041">
    <property type="entry name" value="ABC TRANSPORTER G FAMILY MEMBER 28"/>
    <property type="match status" value="1"/>
</dbReference>
<dbReference type="PANTHER" id="PTHR48041:SF78">
    <property type="entry name" value="ABC TRANSPORTER EXPRESSED IN TRACHEA, ISOFORM A"/>
    <property type="match status" value="1"/>
</dbReference>
<comment type="subcellular location">
    <subcellularLocation>
        <location evidence="1">Membrane</location>
        <topology evidence="1">Multi-pass membrane protein</topology>
    </subcellularLocation>
</comment>
<proteinExistence type="inferred from homology"/>
<dbReference type="GO" id="GO:0005886">
    <property type="term" value="C:plasma membrane"/>
    <property type="evidence" value="ECO:0007669"/>
    <property type="project" value="TreeGrafter"/>
</dbReference>
<feature type="domain" description="ABC transporter" evidence="7">
    <location>
        <begin position="4"/>
        <end position="93"/>
    </location>
</feature>
<reference evidence="8" key="2">
    <citation type="submission" date="2021-09" db="EMBL/GenBank/DDBJ databases">
        <authorList>
            <person name="Jia N."/>
            <person name="Wang J."/>
            <person name="Shi W."/>
            <person name="Du L."/>
            <person name="Sun Y."/>
            <person name="Zhan W."/>
            <person name="Jiang J."/>
            <person name="Wang Q."/>
            <person name="Zhang B."/>
            <person name="Ji P."/>
            <person name="Sakyi L.B."/>
            <person name="Cui X."/>
            <person name="Yuan T."/>
            <person name="Jiang B."/>
            <person name="Yang W."/>
            <person name="Lam T.T.-Y."/>
            <person name="Chang Q."/>
            <person name="Ding S."/>
            <person name="Wang X."/>
            <person name="Zhu J."/>
            <person name="Ruan X."/>
            <person name="Zhao L."/>
            <person name="Wei J."/>
            <person name="Que T."/>
            <person name="Du C."/>
            <person name="Cheng J."/>
            <person name="Dai P."/>
            <person name="Han X."/>
            <person name="Huang E."/>
            <person name="Gao Y."/>
            <person name="Liu J."/>
            <person name="Shao H."/>
            <person name="Ye R."/>
            <person name="Li L."/>
            <person name="Wei W."/>
            <person name="Wang X."/>
            <person name="Wang C."/>
            <person name="Huo Q."/>
            <person name="Li W."/>
            <person name="Guo W."/>
            <person name="Chen H."/>
            <person name="Chen S."/>
            <person name="Zhou L."/>
            <person name="Zhou L."/>
            <person name="Ni X."/>
            <person name="Tian J."/>
            <person name="Zhou Y."/>
            <person name="Sheng Y."/>
            <person name="Liu T."/>
            <person name="Pan Y."/>
            <person name="Xia L."/>
            <person name="Li J."/>
            <person name="Zhao F."/>
            <person name="Cao W."/>
        </authorList>
    </citation>
    <scope>NUCLEOTIDE SEQUENCE</scope>
    <source>
        <strain evidence="8">Rsan-2018</strain>
        <tissue evidence="8">Larvae</tissue>
    </source>
</reference>
<gene>
    <name evidence="8" type="ORF">HPB52_018812</name>
</gene>
<dbReference type="VEuPathDB" id="VectorBase:RSAN_029335"/>
<keyword evidence="9" id="KW-1185">Reference proteome</keyword>
<evidence type="ECO:0000259" key="7">
    <source>
        <dbReference type="Pfam" id="PF00005"/>
    </source>
</evidence>
<dbReference type="Pfam" id="PF00005">
    <property type="entry name" value="ABC_tran"/>
    <property type="match status" value="1"/>
</dbReference>
<sequence length="99" mass="10806">MSGAARPGTLTAIMGPSGAGKTTLLNLLSGFYDTGYEGEVQINGYVRSPRLFTKQSCYVMQQDRLSPTLTVQEALTMSVELRMPLLDKVSKMEKVRTTA</sequence>
<dbReference type="InterPro" id="IPR003439">
    <property type="entry name" value="ABC_transporter-like_ATP-bd"/>
</dbReference>
<comment type="caution">
    <text evidence="8">The sequence shown here is derived from an EMBL/GenBank/DDBJ whole genome shotgun (WGS) entry which is preliminary data.</text>
</comment>
<protein>
    <recommendedName>
        <fullName evidence="7">ABC transporter domain-containing protein</fullName>
    </recommendedName>
</protein>
<evidence type="ECO:0000313" key="8">
    <source>
        <dbReference type="EMBL" id="KAH7952117.1"/>
    </source>
</evidence>
<keyword evidence="5" id="KW-1133">Transmembrane helix</keyword>
<dbReference type="Gene3D" id="3.40.50.300">
    <property type="entry name" value="P-loop containing nucleotide triphosphate hydrolases"/>
    <property type="match status" value="1"/>
</dbReference>
<organism evidence="8 9">
    <name type="scientific">Rhipicephalus sanguineus</name>
    <name type="common">Brown dog tick</name>
    <name type="synonym">Ixodes sanguineus</name>
    <dbReference type="NCBI Taxonomy" id="34632"/>
    <lineage>
        <taxon>Eukaryota</taxon>
        <taxon>Metazoa</taxon>
        <taxon>Ecdysozoa</taxon>
        <taxon>Arthropoda</taxon>
        <taxon>Chelicerata</taxon>
        <taxon>Arachnida</taxon>
        <taxon>Acari</taxon>
        <taxon>Parasitiformes</taxon>
        <taxon>Ixodida</taxon>
        <taxon>Ixodoidea</taxon>
        <taxon>Ixodidae</taxon>
        <taxon>Rhipicephalinae</taxon>
        <taxon>Rhipicephalus</taxon>
        <taxon>Rhipicephalus</taxon>
    </lineage>
</organism>
<evidence type="ECO:0000313" key="9">
    <source>
        <dbReference type="Proteomes" id="UP000821837"/>
    </source>
</evidence>
<evidence type="ECO:0000256" key="1">
    <source>
        <dbReference type="ARBA" id="ARBA00004141"/>
    </source>
</evidence>
<dbReference type="InterPro" id="IPR050352">
    <property type="entry name" value="ABCG_transporters"/>
</dbReference>
<accession>A0A9D4SWM4</accession>
<dbReference type="GO" id="GO:0005524">
    <property type="term" value="F:ATP binding"/>
    <property type="evidence" value="ECO:0007669"/>
    <property type="project" value="InterPro"/>
</dbReference>
<dbReference type="OrthoDB" id="6516257at2759"/>
<evidence type="ECO:0000256" key="6">
    <source>
        <dbReference type="ARBA" id="ARBA00023136"/>
    </source>
</evidence>
<dbReference type="EMBL" id="JABSTV010001251">
    <property type="protein sequence ID" value="KAH7952117.1"/>
    <property type="molecule type" value="Genomic_DNA"/>
</dbReference>
<dbReference type="GO" id="GO:0016887">
    <property type="term" value="F:ATP hydrolysis activity"/>
    <property type="evidence" value="ECO:0007669"/>
    <property type="project" value="InterPro"/>
</dbReference>
<dbReference type="InterPro" id="IPR027417">
    <property type="entry name" value="P-loop_NTPase"/>
</dbReference>
<evidence type="ECO:0000256" key="5">
    <source>
        <dbReference type="ARBA" id="ARBA00022989"/>
    </source>
</evidence>
<evidence type="ECO:0000256" key="4">
    <source>
        <dbReference type="ARBA" id="ARBA00022692"/>
    </source>
</evidence>
<keyword evidence="3" id="KW-0813">Transport</keyword>
<dbReference type="Proteomes" id="UP000821837">
    <property type="component" value="Chromosome 5"/>
</dbReference>
<reference evidence="8" key="1">
    <citation type="journal article" date="2020" name="Cell">
        <title>Large-Scale Comparative Analyses of Tick Genomes Elucidate Their Genetic Diversity and Vector Capacities.</title>
        <authorList>
            <consortium name="Tick Genome and Microbiome Consortium (TIGMIC)"/>
            <person name="Jia N."/>
            <person name="Wang J."/>
            <person name="Shi W."/>
            <person name="Du L."/>
            <person name="Sun Y."/>
            <person name="Zhan W."/>
            <person name="Jiang J.F."/>
            <person name="Wang Q."/>
            <person name="Zhang B."/>
            <person name="Ji P."/>
            <person name="Bell-Sakyi L."/>
            <person name="Cui X.M."/>
            <person name="Yuan T.T."/>
            <person name="Jiang B.G."/>
            <person name="Yang W.F."/>
            <person name="Lam T.T."/>
            <person name="Chang Q.C."/>
            <person name="Ding S.J."/>
            <person name="Wang X.J."/>
            <person name="Zhu J.G."/>
            <person name="Ruan X.D."/>
            <person name="Zhao L."/>
            <person name="Wei J.T."/>
            <person name="Ye R.Z."/>
            <person name="Que T.C."/>
            <person name="Du C.H."/>
            <person name="Zhou Y.H."/>
            <person name="Cheng J.X."/>
            <person name="Dai P.F."/>
            <person name="Guo W.B."/>
            <person name="Han X.H."/>
            <person name="Huang E.J."/>
            <person name="Li L.F."/>
            <person name="Wei W."/>
            <person name="Gao Y.C."/>
            <person name="Liu J.Z."/>
            <person name="Shao H.Z."/>
            <person name="Wang X."/>
            <person name="Wang C.C."/>
            <person name="Yang T.C."/>
            <person name="Huo Q.B."/>
            <person name="Li W."/>
            <person name="Chen H.Y."/>
            <person name="Chen S.E."/>
            <person name="Zhou L.G."/>
            <person name="Ni X.B."/>
            <person name="Tian J.H."/>
            <person name="Sheng Y."/>
            <person name="Liu T."/>
            <person name="Pan Y.S."/>
            <person name="Xia L.Y."/>
            <person name="Li J."/>
            <person name="Zhao F."/>
            <person name="Cao W.C."/>
        </authorList>
    </citation>
    <scope>NUCLEOTIDE SEQUENCE</scope>
    <source>
        <strain evidence="8">Rsan-2018</strain>
    </source>
</reference>
<dbReference type="GO" id="GO:0042626">
    <property type="term" value="F:ATPase-coupled transmembrane transporter activity"/>
    <property type="evidence" value="ECO:0007669"/>
    <property type="project" value="TreeGrafter"/>
</dbReference>